<dbReference type="SMART" id="SM00387">
    <property type="entry name" value="HATPase_c"/>
    <property type="match status" value="1"/>
</dbReference>
<dbReference type="PRINTS" id="PR00344">
    <property type="entry name" value="BCTRLSENSOR"/>
</dbReference>
<proteinExistence type="predicted"/>
<dbReference type="InterPro" id="IPR004358">
    <property type="entry name" value="Sig_transdc_His_kin-like_C"/>
</dbReference>
<dbReference type="RefSeq" id="WP_015030306.1">
    <property type="nucleotide sequence ID" value="NC_018748.1"/>
</dbReference>
<accession>A0ABN4ASQ4</accession>
<evidence type="ECO:0000313" key="9">
    <source>
        <dbReference type="EMBL" id="AFK04617.1"/>
    </source>
</evidence>
<evidence type="ECO:0000313" key="10">
    <source>
        <dbReference type="Proteomes" id="UP000002875"/>
    </source>
</evidence>
<dbReference type="CDD" id="cd00082">
    <property type="entry name" value="HisKA"/>
    <property type="match status" value="1"/>
</dbReference>
<dbReference type="GO" id="GO:0016301">
    <property type="term" value="F:kinase activity"/>
    <property type="evidence" value="ECO:0007669"/>
    <property type="project" value="UniProtKB-KW"/>
</dbReference>
<dbReference type="EMBL" id="CP002961">
    <property type="protein sequence ID" value="AFK04617.1"/>
    <property type="molecule type" value="Genomic_DNA"/>
</dbReference>
<dbReference type="Gene3D" id="3.30.565.10">
    <property type="entry name" value="Histidine kinase-like ATPase, C-terminal domain"/>
    <property type="match status" value="1"/>
</dbReference>
<dbReference type="InterPro" id="IPR005467">
    <property type="entry name" value="His_kinase_dom"/>
</dbReference>
<dbReference type="Pfam" id="PF00512">
    <property type="entry name" value="HisKA"/>
    <property type="match status" value="1"/>
</dbReference>
<dbReference type="Gene3D" id="1.25.40.10">
    <property type="entry name" value="Tetratricopeptide repeat domain"/>
    <property type="match status" value="2"/>
</dbReference>
<dbReference type="PANTHER" id="PTHR43711">
    <property type="entry name" value="TWO-COMPONENT HISTIDINE KINASE"/>
    <property type="match status" value="1"/>
</dbReference>
<evidence type="ECO:0000256" key="3">
    <source>
        <dbReference type="ARBA" id="ARBA00022553"/>
    </source>
</evidence>
<gene>
    <name evidence="9" type="ordered locus">Emtol_3489</name>
</gene>
<dbReference type="InterPro" id="IPR050736">
    <property type="entry name" value="Sensor_HK_Regulatory"/>
</dbReference>
<feature type="domain" description="Histidine kinase" evidence="8">
    <location>
        <begin position="400"/>
        <end position="615"/>
    </location>
</feature>
<evidence type="ECO:0000256" key="2">
    <source>
        <dbReference type="ARBA" id="ARBA00012438"/>
    </source>
</evidence>
<protein>
    <recommendedName>
        <fullName evidence="2">histidine kinase</fullName>
        <ecNumber evidence="2">2.7.13.3</ecNumber>
    </recommendedName>
</protein>
<feature type="transmembrane region" description="Helical" evidence="7">
    <location>
        <begin position="353"/>
        <end position="373"/>
    </location>
</feature>
<dbReference type="InterPro" id="IPR011990">
    <property type="entry name" value="TPR-like_helical_dom_sf"/>
</dbReference>
<dbReference type="InterPro" id="IPR036890">
    <property type="entry name" value="HATPase_C_sf"/>
</dbReference>
<dbReference type="SUPFAM" id="SSF48452">
    <property type="entry name" value="TPR-like"/>
    <property type="match status" value="1"/>
</dbReference>
<dbReference type="Pfam" id="PF02518">
    <property type="entry name" value="HATPase_c"/>
    <property type="match status" value="1"/>
</dbReference>
<dbReference type="InterPro" id="IPR003661">
    <property type="entry name" value="HisK_dim/P_dom"/>
</dbReference>
<evidence type="ECO:0000256" key="7">
    <source>
        <dbReference type="SAM" id="Phobius"/>
    </source>
</evidence>
<keyword evidence="5 9" id="KW-0418">Kinase</keyword>
<dbReference type="Gene3D" id="1.10.287.130">
    <property type="match status" value="1"/>
</dbReference>
<keyword evidence="6" id="KW-0902">Two-component regulatory system</keyword>
<evidence type="ECO:0000256" key="4">
    <source>
        <dbReference type="ARBA" id="ARBA00022679"/>
    </source>
</evidence>
<evidence type="ECO:0000256" key="6">
    <source>
        <dbReference type="ARBA" id="ARBA00023012"/>
    </source>
</evidence>
<keyword evidence="7" id="KW-1133">Transmembrane helix</keyword>
<evidence type="ECO:0000259" key="8">
    <source>
        <dbReference type="PROSITE" id="PS50109"/>
    </source>
</evidence>
<evidence type="ECO:0000256" key="1">
    <source>
        <dbReference type="ARBA" id="ARBA00000085"/>
    </source>
</evidence>
<reference evidence="9 10" key="1">
    <citation type="submission" date="2011-07" db="EMBL/GenBank/DDBJ databases">
        <title>The complete genome of chromosome of Emticicia oligotrophica DSM 17448.</title>
        <authorList>
            <consortium name="US DOE Joint Genome Institute (JGI-PGF)"/>
            <person name="Lucas S."/>
            <person name="Han J."/>
            <person name="Lapidus A."/>
            <person name="Bruce D."/>
            <person name="Goodwin L."/>
            <person name="Pitluck S."/>
            <person name="Peters L."/>
            <person name="Kyrpides N."/>
            <person name="Mavromatis K."/>
            <person name="Ivanova N."/>
            <person name="Ovchinnikova G."/>
            <person name="Teshima H."/>
            <person name="Detter J.C."/>
            <person name="Tapia R."/>
            <person name="Han C."/>
            <person name="Land M."/>
            <person name="Hauser L."/>
            <person name="Markowitz V."/>
            <person name="Cheng J.-F."/>
            <person name="Hugenholtz P."/>
            <person name="Woyke T."/>
            <person name="Wu D."/>
            <person name="Tindall B."/>
            <person name="Pomrenke H."/>
            <person name="Brambilla E."/>
            <person name="Klenk H.-P."/>
            <person name="Eisen J.A."/>
        </authorList>
    </citation>
    <scope>NUCLEOTIDE SEQUENCE [LARGE SCALE GENOMIC DNA]</scope>
    <source>
        <strain evidence="9 10">DSM 17448</strain>
    </source>
</reference>
<dbReference type="SUPFAM" id="SSF55874">
    <property type="entry name" value="ATPase domain of HSP90 chaperone/DNA topoisomerase II/histidine kinase"/>
    <property type="match status" value="1"/>
</dbReference>
<keyword evidence="7" id="KW-0472">Membrane</keyword>
<dbReference type="SMART" id="SM00388">
    <property type="entry name" value="HisKA"/>
    <property type="match status" value="1"/>
</dbReference>
<comment type="catalytic activity">
    <reaction evidence="1">
        <text>ATP + protein L-histidine = ADP + protein N-phospho-L-histidine.</text>
        <dbReference type="EC" id="2.7.13.3"/>
    </reaction>
</comment>
<organism evidence="9 10">
    <name type="scientific">Emticicia oligotrophica (strain DSM 17448 / CIP 109782 / MTCC 6937 / GPTSA100-15)</name>
    <dbReference type="NCBI Taxonomy" id="929562"/>
    <lineage>
        <taxon>Bacteria</taxon>
        <taxon>Pseudomonadati</taxon>
        <taxon>Bacteroidota</taxon>
        <taxon>Cytophagia</taxon>
        <taxon>Cytophagales</taxon>
        <taxon>Leadbetterellaceae</taxon>
        <taxon>Emticicia</taxon>
    </lineage>
</organism>
<dbReference type="CDD" id="cd00075">
    <property type="entry name" value="HATPase"/>
    <property type="match status" value="1"/>
</dbReference>
<sequence>MKNFRVVFLLLYLVHFSAKADDILYLKQRLSQKIADTTKCQLLYDLGMKYEYQNPDSAIFFVNQSYSLAKKIKNLYFVAQAMYGLGYINIYYVKDDKVALEWLTKGIDAAKACNSYLYLARCYQLTGIIAGHQNTGNPGELYQKALEYASKSNDWKIQHDIRAILFNFLVGKKEFAKGEVYLREALEISRKNDIDQWFSGVLDYCDLLESQKRMKEANSFYKKLSDARPLLKKTKGLFVYMNDVGRFETKLKRYKEAEQTFKECLRIEINKPKIDTFHLFFLVKNLQGLYEKKGQFKEANEASKQLTEILLWLRDKRQTQDGKVQLTKLKAAMDLEKKESEIAILEIEKRQQLIIMLAISLILIIFISFAVFLQKKRQEINAQKEALAALNATKNKLLAILSHDLRSPLASLKNYLMLINWGALTQEEFSESVNRLNIQLSNVNNLLDNVLNWTITQMDAIKPQIGAVKLSEIIETKIQVFYPLLEAKHIAVHNRIPEYAEILFDSNHLRIVIRNLLQNALKFTKENGIIRFEFSEVGHEAIIKVTDNGVGIPKEKLLKLFELNQSDSTLGTAREQGTGLGLVLVKELIERNNGTIRVESEVDKGTTIIITCFAA</sequence>
<dbReference type="Proteomes" id="UP000002875">
    <property type="component" value="Chromosome"/>
</dbReference>
<keyword evidence="3" id="KW-0597">Phosphoprotein</keyword>
<dbReference type="PANTHER" id="PTHR43711:SF1">
    <property type="entry name" value="HISTIDINE KINASE 1"/>
    <property type="match status" value="1"/>
</dbReference>
<dbReference type="SUPFAM" id="SSF47384">
    <property type="entry name" value="Homodimeric domain of signal transducing histidine kinase"/>
    <property type="match status" value="1"/>
</dbReference>
<evidence type="ECO:0000256" key="5">
    <source>
        <dbReference type="ARBA" id="ARBA00022777"/>
    </source>
</evidence>
<name>A0ABN4ASQ4_EMTOG</name>
<keyword evidence="10" id="KW-1185">Reference proteome</keyword>
<dbReference type="InterPro" id="IPR036097">
    <property type="entry name" value="HisK_dim/P_sf"/>
</dbReference>
<dbReference type="InterPro" id="IPR003594">
    <property type="entry name" value="HATPase_dom"/>
</dbReference>
<keyword evidence="7" id="KW-0812">Transmembrane</keyword>
<dbReference type="EC" id="2.7.13.3" evidence="2"/>
<dbReference type="PROSITE" id="PS50109">
    <property type="entry name" value="HIS_KIN"/>
    <property type="match status" value="1"/>
</dbReference>
<keyword evidence="4" id="KW-0808">Transferase</keyword>